<organism evidence="2 3">
    <name type="scientific">Pristionchus mayeri</name>
    <dbReference type="NCBI Taxonomy" id="1317129"/>
    <lineage>
        <taxon>Eukaryota</taxon>
        <taxon>Metazoa</taxon>
        <taxon>Ecdysozoa</taxon>
        <taxon>Nematoda</taxon>
        <taxon>Chromadorea</taxon>
        <taxon>Rhabditida</taxon>
        <taxon>Rhabditina</taxon>
        <taxon>Diplogasteromorpha</taxon>
        <taxon>Diplogasteroidea</taxon>
        <taxon>Neodiplogasteridae</taxon>
        <taxon>Pristionchus</taxon>
    </lineage>
</organism>
<keyword evidence="3" id="KW-1185">Reference proteome</keyword>
<feature type="region of interest" description="Disordered" evidence="1">
    <location>
        <begin position="1"/>
        <end position="26"/>
    </location>
</feature>
<evidence type="ECO:0000313" key="3">
    <source>
        <dbReference type="Proteomes" id="UP001328107"/>
    </source>
</evidence>
<dbReference type="Proteomes" id="UP001328107">
    <property type="component" value="Unassembled WGS sequence"/>
</dbReference>
<gene>
    <name evidence="2" type="ORF">PMAYCL1PPCAC_00480</name>
</gene>
<dbReference type="EMBL" id="BTRK01000001">
    <property type="protein sequence ID" value="GMR30285.1"/>
    <property type="molecule type" value="Genomic_DNA"/>
</dbReference>
<reference evidence="3" key="1">
    <citation type="submission" date="2022-10" db="EMBL/GenBank/DDBJ databases">
        <title>Genome assembly of Pristionchus species.</title>
        <authorList>
            <person name="Yoshida K."/>
            <person name="Sommer R.J."/>
        </authorList>
    </citation>
    <scope>NUCLEOTIDE SEQUENCE [LARGE SCALE GENOMIC DNA]</scope>
    <source>
        <strain evidence="3">RS5460</strain>
    </source>
</reference>
<proteinExistence type="predicted"/>
<evidence type="ECO:0000313" key="2">
    <source>
        <dbReference type="EMBL" id="GMR30285.1"/>
    </source>
</evidence>
<dbReference type="AlphaFoldDB" id="A0AAN4Z412"/>
<protein>
    <submittedName>
        <fullName evidence="2">Uncharacterized protein</fullName>
    </submittedName>
</protein>
<accession>A0AAN4Z412</accession>
<evidence type="ECO:0000256" key="1">
    <source>
        <dbReference type="SAM" id="MobiDB-lite"/>
    </source>
</evidence>
<sequence length="80" mass="8673">DGAAIDASHYKESNGEMIEVNGRGDDNKENDIYTNIKFQNDAKLPMTVDSKYLDGSTSEMVLGSSALPIESVGSEREDSD</sequence>
<comment type="caution">
    <text evidence="2">The sequence shown here is derived from an EMBL/GenBank/DDBJ whole genome shotgun (WGS) entry which is preliminary data.</text>
</comment>
<name>A0AAN4Z412_9BILA</name>
<feature type="non-terminal residue" evidence="2">
    <location>
        <position position="1"/>
    </location>
</feature>